<dbReference type="SUPFAM" id="SSF56112">
    <property type="entry name" value="Protein kinase-like (PK-like)"/>
    <property type="match status" value="1"/>
</dbReference>
<evidence type="ECO:0000259" key="8">
    <source>
        <dbReference type="PROSITE" id="PS50011"/>
    </source>
</evidence>
<dbReference type="Ensembl" id="ENSPRET00000019609.1">
    <property type="protein sequence ID" value="ENSPREP00000019402.1"/>
    <property type="gene ID" value="ENSPREG00000013116.1"/>
</dbReference>
<evidence type="ECO:0000256" key="7">
    <source>
        <dbReference type="PROSITE-ProRule" id="PRU10141"/>
    </source>
</evidence>
<keyword evidence="10" id="KW-1185">Reference proteome</keyword>
<dbReference type="GO" id="GO:0004713">
    <property type="term" value="F:protein tyrosine kinase activity"/>
    <property type="evidence" value="ECO:0007669"/>
    <property type="project" value="UniProtKB-KW"/>
</dbReference>
<dbReference type="OMA" id="THTCDIE"/>
<reference evidence="9" key="3">
    <citation type="submission" date="2025-09" db="UniProtKB">
        <authorList>
            <consortium name="Ensembl"/>
        </authorList>
    </citation>
    <scope>IDENTIFICATION</scope>
    <source>
        <strain evidence="9">Guanapo</strain>
    </source>
</reference>
<dbReference type="STRING" id="8081.ENSPREP00000019402"/>
<comment type="similarity">
    <text evidence="5">Belongs to the protein kinase superfamily. STE Ser/Thr protein kinase family. MAP kinase kinase subfamily.</text>
</comment>
<dbReference type="Gene3D" id="3.30.200.20">
    <property type="entry name" value="Phosphorylase Kinase, domain 1"/>
    <property type="match status" value="1"/>
</dbReference>
<dbReference type="InterPro" id="IPR000719">
    <property type="entry name" value="Prot_kinase_dom"/>
</dbReference>
<sequence>MLFEFGTFVKLSPAAQVNAKTHTCDIESSGKLKISPEQHWDFTAEDLKDLGEIGRGAYGSVSKMVHKPSNMIMAVKRIRSTVDEKEQKQLLMDLDVVMRSSDCPYIVQFYGALFREGDCWICMELMATSLDKFYKFVYGSLDDVIPEEILGKITLAVSLFRCSCLIHYISSGNFWFWFWFWSADCEGSKPLKRKLEDNPQR</sequence>
<keyword evidence="3" id="KW-0418">Kinase</keyword>
<dbReference type="Bgee" id="ENSPREG00000013116">
    <property type="expression patterns" value="Expressed in head and 1 other cell type or tissue"/>
</dbReference>
<evidence type="ECO:0000256" key="1">
    <source>
        <dbReference type="ARBA" id="ARBA00022679"/>
    </source>
</evidence>
<keyword evidence="4 7" id="KW-0067">ATP-binding</keyword>
<proteinExistence type="inferred from homology"/>
<accession>A0A3P9PC66</accession>
<evidence type="ECO:0000313" key="10">
    <source>
        <dbReference type="Proteomes" id="UP000242638"/>
    </source>
</evidence>
<organism evidence="9 10">
    <name type="scientific">Poecilia reticulata</name>
    <name type="common">Guppy</name>
    <name type="synonym">Acanthophacelus reticulatus</name>
    <dbReference type="NCBI Taxonomy" id="8081"/>
    <lineage>
        <taxon>Eukaryota</taxon>
        <taxon>Metazoa</taxon>
        <taxon>Chordata</taxon>
        <taxon>Craniata</taxon>
        <taxon>Vertebrata</taxon>
        <taxon>Euteleostomi</taxon>
        <taxon>Actinopterygii</taxon>
        <taxon>Neopterygii</taxon>
        <taxon>Teleostei</taxon>
        <taxon>Neoteleostei</taxon>
        <taxon>Acanthomorphata</taxon>
        <taxon>Ovalentaria</taxon>
        <taxon>Atherinomorphae</taxon>
        <taxon>Cyprinodontiformes</taxon>
        <taxon>Poeciliidae</taxon>
        <taxon>Poeciliinae</taxon>
        <taxon>Poecilia</taxon>
    </lineage>
</organism>
<dbReference type="SMART" id="SM00220">
    <property type="entry name" value="S_TKc"/>
    <property type="match status" value="1"/>
</dbReference>
<keyword evidence="1" id="KW-0808">Transferase</keyword>
<dbReference type="GO" id="GO:0008545">
    <property type="term" value="F:JUN kinase kinase activity"/>
    <property type="evidence" value="ECO:0007669"/>
    <property type="project" value="TreeGrafter"/>
</dbReference>
<dbReference type="InterPro" id="IPR017441">
    <property type="entry name" value="Protein_kinase_ATP_BS"/>
</dbReference>
<evidence type="ECO:0000313" key="9">
    <source>
        <dbReference type="Ensembl" id="ENSPREP00000019402.1"/>
    </source>
</evidence>
<feature type="domain" description="Protein kinase" evidence="8">
    <location>
        <begin position="47"/>
        <end position="201"/>
    </location>
</feature>
<name>A0A3P9PC66_POERE</name>
<evidence type="ECO:0000256" key="4">
    <source>
        <dbReference type="ARBA" id="ARBA00022840"/>
    </source>
</evidence>
<dbReference type="PANTHER" id="PTHR48013">
    <property type="entry name" value="DUAL SPECIFICITY MITOGEN-ACTIVATED PROTEIN KINASE KINASE 5-RELATED"/>
    <property type="match status" value="1"/>
</dbReference>
<evidence type="ECO:0000256" key="5">
    <source>
        <dbReference type="ARBA" id="ARBA00038035"/>
    </source>
</evidence>
<dbReference type="GO" id="GO:0004674">
    <property type="term" value="F:protein serine/threonine kinase activity"/>
    <property type="evidence" value="ECO:0007669"/>
    <property type="project" value="UniProtKB-KW"/>
</dbReference>
<feature type="binding site" evidence="7">
    <location>
        <position position="76"/>
    </location>
    <ligand>
        <name>ATP</name>
        <dbReference type="ChEBI" id="CHEBI:30616"/>
    </ligand>
</feature>
<evidence type="ECO:0000256" key="6">
    <source>
        <dbReference type="ARBA" id="ARBA00038999"/>
    </source>
</evidence>
<protein>
    <recommendedName>
        <fullName evidence="6">mitogen-activated protein kinase kinase</fullName>
        <ecNumber evidence="6">2.7.12.2</ecNumber>
    </recommendedName>
</protein>
<evidence type="ECO:0000256" key="2">
    <source>
        <dbReference type="ARBA" id="ARBA00022741"/>
    </source>
</evidence>
<dbReference type="GO" id="GO:0005524">
    <property type="term" value="F:ATP binding"/>
    <property type="evidence" value="ECO:0007669"/>
    <property type="project" value="UniProtKB-UniRule"/>
</dbReference>
<dbReference type="PROSITE" id="PS50011">
    <property type="entry name" value="PROTEIN_KINASE_DOM"/>
    <property type="match status" value="1"/>
</dbReference>
<dbReference type="AlphaFoldDB" id="A0A3P9PC66"/>
<dbReference type="PANTHER" id="PTHR48013:SF15">
    <property type="entry name" value="DUAL SPECIFICITY MITOGEN-ACTIVATED PROTEIN KINASE KINASE 4"/>
    <property type="match status" value="1"/>
</dbReference>
<dbReference type="Proteomes" id="UP000242638">
    <property type="component" value="Unassembled WGS sequence"/>
</dbReference>
<dbReference type="EC" id="2.7.12.2" evidence="6"/>
<dbReference type="PROSITE" id="PS00107">
    <property type="entry name" value="PROTEIN_KINASE_ATP"/>
    <property type="match status" value="1"/>
</dbReference>
<reference evidence="9" key="2">
    <citation type="submission" date="2025-08" db="UniProtKB">
        <authorList>
            <consortium name="Ensembl"/>
        </authorList>
    </citation>
    <scope>IDENTIFICATION</scope>
    <source>
        <strain evidence="9">Guanapo</strain>
    </source>
</reference>
<dbReference type="GeneTree" id="ENSGT00940000154744"/>
<reference evidence="10" key="1">
    <citation type="submission" date="2013-11" db="EMBL/GenBank/DDBJ databases">
        <title>The genomic landscape of the Guanapo guppy.</title>
        <authorList>
            <person name="Kuenstner A."/>
            <person name="Dreyer C."/>
        </authorList>
    </citation>
    <scope>NUCLEOTIDE SEQUENCE</scope>
    <source>
        <strain evidence="10">Guanapo</strain>
    </source>
</reference>
<dbReference type="InterPro" id="IPR011009">
    <property type="entry name" value="Kinase-like_dom_sf"/>
</dbReference>
<keyword evidence="2 7" id="KW-0547">Nucleotide-binding</keyword>
<evidence type="ECO:0000256" key="3">
    <source>
        <dbReference type="ARBA" id="ARBA00022777"/>
    </source>
</evidence>
<dbReference type="Pfam" id="PF00069">
    <property type="entry name" value="Pkinase"/>
    <property type="match status" value="1"/>
</dbReference>